<feature type="domain" description="C2H2-type" evidence="8">
    <location>
        <begin position="8"/>
        <end position="35"/>
    </location>
</feature>
<accession>A0AAN6E0E6</accession>
<dbReference type="GO" id="GO:0000978">
    <property type="term" value="F:RNA polymerase II cis-regulatory region sequence-specific DNA binding"/>
    <property type="evidence" value="ECO:0007669"/>
    <property type="project" value="TreeGrafter"/>
</dbReference>
<name>A0AAN6E0E6_9EURO</name>
<sequence>MHEHEGQHICPICAKTFPEKNQLGNHKKSHDGPFACTICPKVFPKRAALTSHSRTHDPFRRTVKCTVEGCGKQYRRGGCLNRHMKSAHQSGDTYACQFCRKTYRRSDLRDRHEKDHCHVRQQVE</sequence>
<proteinExistence type="predicted"/>
<dbReference type="SMART" id="SM00355">
    <property type="entry name" value="ZnF_C2H2"/>
    <property type="match status" value="4"/>
</dbReference>
<dbReference type="GO" id="GO:0000981">
    <property type="term" value="F:DNA-binding transcription factor activity, RNA polymerase II-specific"/>
    <property type="evidence" value="ECO:0007669"/>
    <property type="project" value="TreeGrafter"/>
</dbReference>
<dbReference type="AlphaFoldDB" id="A0AAN6E0E6"/>
<dbReference type="Pfam" id="PF13894">
    <property type="entry name" value="zf-C2H2_4"/>
    <property type="match status" value="1"/>
</dbReference>
<feature type="domain" description="C2H2-type" evidence="8">
    <location>
        <begin position="34"/>
        <end position="61"/>
    </location>
</feature>
<dbReference type="PANTHER" id="PTHR24388">
    <property type="entry name" value="ZINC FINGER PROTEIN"/>
    <property type="match status" value="1"/>
</dbReference>
<evidence type="ECO:0000313" key="10">
    <source>
        <dbReference type="Proteomes" id="UP001203852"/>
    </source>
</evidence>
<evidence type="ECO:0000256" key="4">
    <source>
        <dbReference type="ARBA" id="ARBA00022771"/>
    </source>
</evidence>
<evidence type="ECO:0000256" key="7">
    <source>
        <dbReference type="PROSITE-ProRule" id="PRU00042"/>
    </source>
</evidence>
<dbReference type="PANTHER" id="PTHR24388:SF54">
    <property type="entry name" value="PROTEIN ESCARGOT"/>
    <property type="match status" value="1"/>
</dbReference>
<gene>
    <name evidence="9" type="ORF">EDD36DRAFT_381128</name>
</gene>
<organism evidence="9 10">
    <name type="scientific">Exophiala viscosa</name>
    <dbReference type="NCBI Taxonomy" id="2486360"/>
    <lineage>
        <taxon>Eukaryota</taxon>
        <taxon>Fungi</taxon>
        <taxon>Dikarya</taxon>
        <taxon>Ascomycota</taxon>
        <taxon>Pezizomycotina</taxon>
        <taxon>Eurotiomycetes</taxon>
        <taxon>Chaetothyriomycetidae</taxon>
        <taxon>Chaetothyriales</taxon>
        <taxon>Herpotrichiellaceae</taxon>
        <taxon>Exophiala</taxon>
    </lineage>
</organism>
<dbReference type="Proteomes" id="UP001203852">
    <property type="component" value="Unassembled WGS sequence"/>
</dbReference>
<evidence type="ECO:0000256" key="3">
    <source>
        <dbReference type="ARBA" id="ARBA00022737"/>
    </source>
</evidence>
<dbReference type="EMBL" id="MU404352">
    <property type="protein sequence ID" value="KAI1614922.1"/>
    <property type="molecule type" value="Genomic_DNA"/>
</dbReference>
<keyword evidence="10" id="KW-1185">Reference proteome</keyword>
<comment type="subcellular location">
    <subcellularLocation>
        <location evidence="1">Nucleus</location>
    </subcellularLocation>
</comment>
<keyword evidence="5" id="KW-0862">Zinc</keyword>
<dbReference type="Gene3D" id="3.30.160.60">
    <property type="entry name" value="Classic Zinc Finger"/>
    <property type="match status" value="2"/>
</dbReference>
<evidence type="ECO:0000313" key="9">
    <source>
        <dbReference type="EMBL" id="KAI1614922.1"/>
    </source>
</evidence>
<evidence type="ECO:0000259" key="8">
    <source>
        <dbReference type="PROSITE" id="PS50157"/>
    </source>
</evidence>
<feature type="domain" description="C2H2-type" evidence="8">
    <location>
        <begin position="63"/>
        <end position="93"/>
    </location>
</feature>
<keyword evidence="3" id="KW-0677">Repeat</keyword>
<dbReference type="PROSITE" id="PS00028">
    <property type="entry name" value="ZINC_FINGER_C2H2_1"/>
    <property type="match status" value="3"/>
</dbReference>
<dbReference type="GO" id="GO:0005634">
    <property type="term" value="C:nucleus"/>
    <property type="evidence" value="ECO:0007669"/>
    <property type="project" value="UniProtKB-SubCell"/>
</dbReference>
<dbReference type="InterPro" id="IPR013087">
    <property type="entry name" value="Znf_C2H2_type"/>
</dbReference>
<evidence type="ECO:0000256" key="5">
    <source>
        <dbReference type="ARBA" id="ARBA00022833"/>
    </source>
</evidence>
<evidence type="ECO:0000256" key="1">
    <source>
        <dbReference type="ARBA" id="ARBA00004123"/>
    </source>
</evidence>
<evidence type="ECO:0000256" key="2">
    <source>
        <dbReference type="ARBA" id="ARBA00022723"/>
    </source>
</evidence>
<protein>
    <recommendedName>
        <fullName evidence="8">C2H2-type domain-containing protein</fullName>
    </recommendedName>
</protein>
<dbReference type="GO" id="GO:0008270">
    <property type="term" value="F:zinc ion binding"/>
    <property type="evidence" value="ECO:0007669"/>
    <property type="project" value="UniProtKB-KW"/>
</dbReference>
<feature type="domain" description="C2H2-type" evidence="8">
    <location>
        <begin position="94"/>
        <end position="121"/>
    </location>
</feature>
<dbReference type="PROSITE" id="PS50157">
    <property type="entry name" value="ZINC_FINGER_C2H2_2"/>
    <property type="match status" value="4"/>
</dbReference>
<keyword evidence="4 7" id="KW-0863">Zinc-finger</keyword>
<comment type="caution">
    <text evidence="9">The sequence shown here is derived from an EMBL/GenBank/DDBJ whole genome shotgun (WGS) entry which is preliminary data.</text>
</comment>
<keyword evidence="2" id="KW-0479">Metal-binding</keyword>
<dbReference type="Pfam" id="PF00096">
    <property type="entry name" value="zf-C2H2"/>
    <property type="match status" value="2"/>
</dbReference>
<reference evidence="9" key="1">
    <citation type="journal article" date="2022" name="bioRxiv">
        <title>Deciphering the potential niche of two novel black yeast fungi from a biological soil crust based on their genomes, phenotypes, and melanin regulation.</title>
        <authorList>
            <consortium name="DOE Joint Genome Institute"/>
            <person name="Carr E.C."/>
            <person name="Barton Q."/>
            <person name="Grambo S."/>
            <person name="Sullivan M."/>
            <person name="Renfro C.M."/>
            <person name="Kuo A."/>
            <person name="Pangilinan J."/>
            <person name="Lipzen A."/>
            <person name="Keymanesh K."/>
            <person name="Savage E."/>
            <person name="Barry K."/>
            <person name="Grigoriev I.V."/>
            <person name="Riekhof W.R."/>
            <person name="Harris S.S."/>
        </authorList>
    </citation>
    <scope>NUCLEOTIDE SEQUENCE</scope>
    <source>
        <strain evidence="9">JF 03-4F</strain>
    </source>
</reference>
<dbReference type="InterPro" id="IPR050527">
    <property type="entry name" value="Snail/Krueppel_Znf"/>
</dbReference>
<keyword evidence="6" id="KW-0539">Nucleus</keyword>
<dbReference type="InterPro" id="IPR036236">
    <property type="entry name" value="Znf_C2H2_sf"/>
</dbReference>
<evidence type="ECO:0000256" key="6">
    <source>
        <dbReference type="ARBA" id="ARBA00023242"/>
    </source>
</evidence>
<dbReference type="SUPFAM" id="SSF57667">
    <property type="entry name" value="beta-beta-alpha zinc fingers"/>
    <property type="match status" value="2"/>
</dbReference>